<dbReference type="InterPro" id="IPR001841">
    <property type="entry name" value="Znf_RING"/>
</dbReference>
<evidence type="ECO:0000313" key="6">
    <source>
        <dbReference type="EMBL" id="KAK6146061.1"/>
    </source>
</evidence>
<organism evidence="6 7">
    <name type="scientific">Rehmannia glutinosa</name>
    <name type="common">Chinese foxglove</name>
    <dbReference type="NCBI Taxonomy" id="99300"/>
    <lineage>
        <taxon>Eukaryota</taxon>
        <taxon>Viridiplantae</taxon>
        <taxon>Streptophyta</taxon>
        <taxon>Embryophyta</taxon>
        <taxon>Tracheophyta</taxon>
        <taxon>Spermatophyta</taxon>
        <taxon>Magnoliopsida</taxon>
        <taxon>eudicotyledons</taxon>
        <taxon>Gunneridae</taxon>
        <taxon>Pentapetalae</taxon>
        <taxon>asterids</taxon>
        <taxon>lamiids</taxon>
        <taxon>Lamiales</taxon>
        <taxon>Orobanchaceae</taxon>
        <taxon>Rehmannieae</taxon>
        <taxon>Rehmannia</taxon>
    </lineage>
</organism>
<comment type="caution">
    <text evidence="6">The sequence shown here is derived from an EMBL/GenBank/DDBJ whole genome shotgun (WGS) entry which is preliminary data.</text>
</comment>
<proteinExistence type="predicted"/>
<protein>
    <recommendedName>
        <fullName evidence="5">RING-type domain-containing protein</fullName>
    </recommendedName>
</protein>
<evidence type="ECO:0000259" key="5">
    <source>
        <dbReference type="PROSITE" id="PS50089"/>
    </source>
</evidence>
<sequence length="199" mass="22152">MDDDDGDDGTIMGSERWTFTLGVDLQDVEGGIGDINDHEFVKDNTIGRLIEYSMPEDLIERMAVEAFDFAKEKAVDPQNASLFVIPVAVGLNVCTVQQEGEPIEDAVDRAAVTIVGPDKDLWCYLKNLPKIRVEDVDGVCPICLDTPMTGSKMSLLPLCRHAFHFECVVAWLVKSKSCPLCRQQAHDFPVHEVCERLLK</sequence>
<dbReference type="Pfam" id="PF13639">
    <property type="entry name" value="zf-RING_2"/>
    <property type="match status" value="1"/>
</dbReference>
<evidence type="ECO:0000256" key="1">
    <source>
        <dbReference type="ARBA" id="ARBA00022723"/>
    </source>
</evidence>
<dbReference type="SUPFAM" id="SSF57850">
    <property type="entry name" value="RING/U-box"/>
    <property type="match status" value="1"/>
</dbReference>
<dbReference type="SMART" id="SM00184">
    <property type="entry name" value="RING"/>
    <property type="match status" value="1"/>
</dbReference>
<reference evidence="6 7" key="1">
    <citation type="journal article" date="2021" name="Comput. Struct. Biotechnol. J.">
        <title>De novo genome assembly of the potent medicinal plant Rehmannia glutinosa using nanopore technology.</title>
        <authorList>
            <person name="Ma L."/>
            <person name="Dong C."/>
            <person name="Song C."/>
            <person name="Wang X."/>
            <person name="Zheng X."/>
            <person name="Niu Y."/>
            <person name="Chen S."/>
            <person name="Feng W."/>
        </authorList>
    </citation>
    <scope>NUCLEOTIDE SEQUENCE [LARGE SCALE GENOMIC DNA]</scope>
    <source>
        <strain evidence="6">DH-2019</strain>
    </source>
</reference>
<dbReference type="Proteomes" id="UP001318860">
    <property type="component" value="Unassembled WGS sequence"/>
</dbReference>
<keyword evidence="2 4" id="KW-0863">Zinc-finger</keyword>
<evidence type="ECO:0000256" key="2">
    <source>
        <dbReference type="ARBA" id="ARBA00022771"/>
    </source>
</evidence>
<name>A0ABR0WEN7_REHGL</name>
<feature type="domain" description="RING-type" evidence="5">
    <location>
        <begin position="140"/>
        <end position="182"/>
    </location>
</feature>
<accession>A0ABR0WEN7</accession>
<dbReference type="EMBL" id="JABTTQ020000011">
    <property type="protein sequence ID" value="KAK6146061.1"/>
    <property type="molecule type" value="Genomic_DNA"/>
</dbReference>
<dbReference type="PANTHER" id="PTHR45798:SF97">
    <property type="entry name" value="ALCOHOL-SENSITIVE RING FINGER PROTEIN 1"/>
    <property type="match status" value="1"/>
</dbReference>
<dbReference type="InterPro" id="IPR013083">
    <property type="entry name" value="Znf_RING/FYVE/PHD"/>
</dbReference>
<dbReference type="InterPro" id="IPR052788">
    <property type="entry name" value="RING-type_E3_ligase_ATL"/>
</dbReference>
<evidence type="ECO:0000256" key="4">
    <source>
        <dbReference type="PROSITE-ProRule" id="PRU00175"/>
    </source>
</evidence>
<evidence type="ECO:0000313" key="7">
    <source>
        <dbReference type="Proteomes" id="UP001318860"/>
    </source>
</evidence>
<dbReference type="PROSITE" id="PS50089">
    <property type="entry name" value="ZF_RING_2"/>
    <property type="match status" value="1"/>
</dbReference>
<keyword evidence="3" id="KW-0862">Zinc</keyword>
<dbReference type="Gene3D" id="3.30.40.10">
    <property type="entry name" value="Zinc/RING finger domain, C3HC4 (zinc finger)"/>
    <property type="match status" value="1"/>
</dbReference>
<evidence type="ECO:0000256" key="3">
    <source>
        <dbReference type="ARBA" id="ARBA00022833"/>
    </source>
</evidence>
<keyword evidence="7" id="KW-1185">Reference proteome</keyword>
<dbReference type="PANTHER" id="PTHR45798">
    <property type="entry name" value="RING-H2 FINGER PROTEIN ATL61-RELATED-RELATED"/>
    <property type="match status" value="1"/>
</dbReference>
<keyword evidence="1" id="KW-0479">Metal-binding</keyword>
<gene>
    <name evidence="6" type="ORF">DH2020_019930</name>
</gene>